<dbReference type="AlphaFoldDB" id="A0A401PVK8"/>
<evidence type="ECO:0000256" key="1">
    <source>
        <dbReference type="SAM" id="Coils"/>
    </source>
</evidence>
<gene>
    <name evidence="3" type="ORF">scyTo_0017560</name>
</gene>
<accession>A0A401PVK8</accession>
<evidence type="ECO:0000256" key="2">
    <source>
        <dbReference type="SAM" id="MobiDB-lite"/>
    </source>
</evidence>
<dbReference type="OMA" id="TENTCVC"/>
<proteinExistence type="predicted"/>
<keyword evidence="4" id="KW-1185">Reference proteome</keyword>
<feature type="compositionally biased region" description="Polar residues" evidence="2">
    <location>
        <begin position="55"/>
        <end position="70"/>
    </location>
</feature>
<name>A0A401PVK8_SCYTO</name>
<dbReference type="OrthoDB" id="3176171at2759"/>
<feature type="region of interest" description="Disordered" evidence="2">
    <location>
        <begin position="47"/>
        <end position="71"/>
    </location>
</feature>
<sequence>MDDDQLSKLYVKLSKLEQEIDLLRNVNKTLRIDNVSMKDTLKRMMTDAPRPDGESFTQMNTQASGSNGTPKASYEVEFAKALKRFYQSMNRVRSQLLGLRRHRTPDGAEVDVLQLYLDKQTRAIKDLGDSFELCMNTLKNDVSLIVKKKKEHTL</sequence>
<feature type="coiled-coil region" evidence="1">
    <location>
        <begin position="6"/>
        <end position="33"/>
    </location>
</feature>
<organism evidence="3 4">
    <name type="scientific">Scyliorhinus torazame</name>
    <name type="common">Cloudy catshark</name>
    <name type="synonym">Catulus torazame</name>
    <dbReference type="NCBI Taxonomy" id="75743"/>
    <lineage>
        <taxon>Eukaryota</taxon>
        <taxon>Metazoa</taxon>
        <taxon>Chordata</taxon>
        <taxon>Craniata</taxon>
        <taxon>Vertebrata</taxon>
        <taxon>Chondrichthyes</taxon>
        <taxon>Elasmobranchii</taxon>
        <taxon>Galeomorphii</taxon>
        <taxon>Galeoidea</taxon>
        <taxon>Carcharhiniformes</taxon>
        <taxon>Scyliorhinidae</taxon>
        <taxon>Scyliorhinus</taxon>
    </lineage>
</organism>
<keyword evidence="1" id="KW-0175">Coiled coil</keyword>
<dbReference type="Proteomes" id="UP000288216">
    <property type="component" value="Unassembled WGS sequence"/>
</dbReference>
<evidence type="ECO:0000313" key="4">
    <source>
        <dbReference type="Proteomes" id="UP000288216"/>
    </source>
</evidence>
<evidence type="ECO:0000313" key="3">
    <source>
        <dbReference type="EMBL" id="GCB77167.1"/>
    </source>
</evidence>
<dbReference type="EMBL" id="BFAA01011519">
    <property type="protein sequence ID" value="GCB77167.1"/>
    <property type="molecule type" value="Genomic_DNA"/>
</dbReference>
<dbReference type="STRING" id="75743.A0A401PVK8"/>
<protein>
    <submittedName>
        <fullName evidence="3">Uncharacterized protein</fullName>
    </submittedName>
</protein>
<comment type="caution">
    <text evidence="3">The sequence shown here is derived from an EMBL/GenBank/DDBJ whole genome shotgun (WGS) entry which is preliminary data.</text>
</comment>
<reference evidence="3 4" key="1">
    <citation type="journal article" date="2018" name="Nat. Ecol. Evol.">
        <title>Shark genomes provide insights into elasmobranch evolution and the origin of vertebrates.</title>
        <authorList>
            <person name="Hara Y"/>
            <person name="Yamaguchi K"/>
            <person name="Onimaru K"/>
            <person name="Kadota M"/>
            <person name="Koyanagi M"/>
            <person name="Keeley SD"/>
            <person name="Tatsumi K"/>
            <person name="Tanaka K"/>
            <person name="Motone F"/>
            <person name="Kageyama Y"/>
            <person name="Nozu R"/>
            <person name="Adachi N"/>
            <person name="Nishimura O"/>
            <person name="Nakagawa R"/>
            <person name="Tanegashima C"/>
            <person name="Kiyatake I"/>
            <person name="Matsumoto R"/>
            <person name="Murakumo K"/>
            <person name="Nishida K"/>
            <person name="Terakita A"/>
            <person name="Kuratani S"/>
            <person name="Sato K"/>
            <person name="Hyodo S Kuraku.S."/>
        </authorList>
    </citation>
    <scope>NUCLEOTIDE SEQUENCE [LARGE SCALE GENOMIC DNA]</scope>
</reference>